<evidence type="ECO:0000313" key="1">
    <source>
        <dbReference type="EMBL" id="TFK09009.1"/>
    </source>
</evidence>
<keyword evidence="1" id="KW-0675">Receptor</keyword>
<dbReference type="Proteomes" id="UP000297703">
    <property type="component" value="Unassembled WGS sequence"/>
</dbReference>
<name>A0A4D9EE40_9SAUR</name>
<sequence length="164" mass="17283">MNTKRLKNQISAAVKMKLIKVGTSEETLITACTMRSINLDGKYTMGIQCHHGKYSCLGPTAAAGSNSCFQKDLMGKVIPVLCPFCANVAGMKGPSKKQTALPLSPVQGISTAATPLVSGCTGEEPAEGRKRHGWGGPTSQLFSSCCESCIKPSLNPRIPEPQAT</sequence>
<evidence type="ECO:0000313" key="2">
    <source>
        <dbReference type="Proteomes" id="UP000297703"/>
    </source>
</evidence>
<comment type="caution">
    <text evidence="1">The sequence shown here is derived from an EMBL/GenBank/DDBJ whole genome shotgun (WGS) entry which is preliminary data.</text>
</comment>
<reference evidence="1 2" key="1">
    <citation type="submission" date="2019-04" db="EMBL/GenBank/DDBJ databases">
        <title>Draft genome of the big-headed turtle Platysternon megacephalum.</title>
        <authorList>
            <person name="Gong S."/>
        </authorList>
    </citation>
    <scope>NUCLEOTIDE SEQUENCE [LARGE SCALE GENOMIC DNA]</scope>
    <source>
        <strain evidence="1">DO16091913</strain>
        <tissue evidence="1">Muscle</tissue>
    </source>
</reference>
<proteinExistence type="predicted"/>
<reference evidence="1 2" key="2">
    <citation type="submission" date="2019-04" db="EMBL/GenBank/DDBJ databases">
        <title>The genome sequence of big-headed turtle.</title>
        <authorList>
            <person name="Gong S."/>
        </authorList>
    </citation>
    <scope>NUCLEOTIDE SEQUENCE [LARGE SCALE GENOMIC DNA]</scope>
    <source>
        <strain evidence="1">DO16091913</strain>
        <tissue evidence="1">Muscle</tissue>
    </source>
</reference>
<protein>
    <submittedName>
        <fullName evidence="1">GDNF family receptor alpha-2</fullName>
    </submittedName>
</protein>
<accession>A0A4D9EE40</accession>
<dbReference type="EMBL" id="QXTE01000059">
    <property type="protein sequence ID" value="TFK09009.1"/>
    <property type="molecule type" value="Genomic_DNA"/>
</dbReference>
<dbReference type="AlphaFoldDB" id="A0A4D9EE40"/>
<keyword evidence="2" id="KW-1185">Reference proteome</keyword>
<organism evidence="1 2">
    <name type="scientific">Platysternon megacephalum</name>
    <name type="common">big-headed turtle</name>
    <dbReference type="NCBI Taxonomy" id="55544"/>
    <lineage>
        <taxon>Eukaryota</taxon>
        <taxon>Metazoa</taxon>
        <taxon>Chordata</taxon>
        <taxon>Craniata</taxon>
        <taxon>Vertebrata</taxon>
        <taxon>Euteleostomi</taxon>
        <taxon>Archelosauria</taxon>
        <taxon>Testudinata</taxon>
        <taxon>Testudines</taxon>
        <taxon>Cryptodira</taxon>
        <taxon>Durocryptodira</taxon>
        <taxon>Testudinoidea</taxon>
        <taxon>Platysternidae</taxon>
        <taxon>Platysternon</taxon>
    </lineage>
</organism>
<gene>
    <name evidence="1" type="ORF">DR999_PMT08021</name>
</gene>